<dbReference type="AlphaFoldDB" id="A0A6H1Q0N4"/>
<evidence type="ECO:0000313" key="4">
    <source>
        <dbReference type="EMBL" id="QIZ20378.1"/>
    </source>
</evidence>
<comment type="similarity">
    <text evidence="1">Belongs to the SdhE FAD assembly factor family.</text>
</comment>
<proteinExistence type="inferred from homology"/>
<dbReference type="RefSeq" id="WP_168606273.1">
    <property type="nucleotide sequence ID" value="NZ_CP038852.1"/>
</dbReference>
<keyword evidence="5" id="KW-1185">Reference proteome</keyword>
<dbReference type="Gene3D" id="1.10.150.250">
    <property type="entry name" value="Flavinator of succinate dehydrogenase"/>
    <property type="match status" value="1"/>
</dbReference>
<dbReference type="EMBL" id="CP038852">
    <property type="protein sequence ID" value="QIZ20378.1"/>
    <property type="molecule type" value="Genomic_DNA"/>
</dbReference>
<evidence type="ECO:0000256" key="2">
    <source>
        <dbReference type="ARBA" id="ARBA00019418"/>
    </source>
</evidence>
<name>A0A6H1Q0N4_9PROT</name>
<evidence type="ECO:0000313" key="5">
    <source>
        <dbReference type="Proteomes" id="UP000501094"/>
    </source>
</evidence>
<evidence type="ECO:0000256" key="1">
    <source>
        <dbReference type="ARBA" id="ARBA00008571"/>
    </source>
</evidence>
<protein>
    <recommendedName>
        <fullName evidence="2">FAD assembly factor SdhE</fullName>
    </recommendedName>
</protein>
<sequence length="88" mass="10598">MTINIKDLKNKIIYRANYRGTKEMDKLLGSFTKKYIDQFNEQELKLLCDLLDYDDENLYKFNQGQNLTLQIELNKVSEIFKNYKYVSE</sequence>
<dbReference type="InterPro" id="IPR005631">
    <property type="entry name" value="SDH"/>
</dbReference>
<dbReference type="KEGG" id="peg:E5R92_01055"/>
<dbReference type="InterPro" id="IPR036714">
    <property type="entry name" value="SDH_sf"/>
</dbReference>
<keyword evidence="3" id="KW-0143">Chaperone</keyword>
<reference evidence="4 5" key="1">
    <citation type="journal article" date="2020" name="Nat. Microbiol.">
        <title>Lysogenic host-virus interactions in SAR11 marine bacteria.</title>
        <authorList>
            <person name="Morris R.M."/>
            <person name="Cain K.R."/>
            <person name="Hvorecny K.L."/>
            <person name="Kollman J.M."/>
        </authorList>
    </citation>
    <scope>NUCLEOTIDE SEQUENCE [LARGE SCALE GENOMIC DNA]</scope>
    <source>
        <strain evidence="4 5">NP1</strain>
    </source>
</reference>
<gene>
    <name evidence="4" type="ORF">E5R92_01055</name>
</gene>
<accession>A0A6H1Q0N4</accession>
<organism evidence="4 5">
    <name type="scientific">Candidatus Pelagibacter giovannonii</name>
    <dbReference type="NCBI Taxonomy" id="2563896"/>
    <lineage>
        <taxon>Bacteria</taxon>
        <taxon>Pseudomonadati</taxon>
        <taxon>Pseudomonadota</taxon>
        <taxon>Alphaproteobacteria</taxon>
        <taxon>Candidatus Pelagibacterales</taxon>
        <taxon>Candidatus Pelagibacteraceae</taxon>
        <taxon>Candidatus Pelagibacter</taxon>
    </lineage>
</organism>
<dbReference type="Proteomes" id="UP000501094">
    <property type="component" value="Chromosome"/>
</dbReference>
<dbReference type="SUPFAM" id="SSF109910">
    <property type="entry name" value="YgfY-like"/>
    <property type="match status" value="1"/>
</dbReference>
<evidence type="ECO:0000256" key="3">
    <source>
        <dbReference type="ARBA" id="ARBA00023186"/>
    </source>
</evidence>
<dbReference type="Pfam" id="PF03937">
    <property type="entry name" value="Sdh5"/>
    <property type="match status" value="1"/>
</dbReference>